<reference evidence="11" key="1">
    <citation type="journal article" date="2020" name="bioRxiv">
        <title>Comparative genomics of Chlamydomonas.</title>
        <authorList>
            <person name="Craig R.J."/>
            <person name="Hasan A.R."/>
            <person name="Ness R.W."/>
            <person name="Keightley P.D."/>
        </authorList>
    </citation>
    <scope>NUCLEOTIDE SEQUENCE</scope>
    <source>
        <strain evidence="11">CCAP 11/70</strain>
    </source>
</reference>
<evidence type="ECO:0000313" key="11">
    <source>
        <dbReference type="EMBL" id="KAG2486311.1"/>
    </source>
</evidence>
<feature type="region of interest" description="Disordered" evidence="10">
    <location>
        <begin position="257"/>
        <end position="289"/>
    </location>
</feature>
<evidence type="ECO:0000256" key="5">
    <source>
        <dbReference type="ARBA" id="ARBA00022737"/>
    </source>
</evidence>
<evidence type="ECO:0000256" key="9">
    <source>
        <dbReference type="RuleBase" id="RU000488"/>
    </source>
</evidence>
<gene>
    <name evidence="11" type="ORF">HYH03_015015</name>
</gene>
<dbReference type="InterPro" id="IPR018108">
    <property type="entry name" value="MCP_transmembrane"/>
</dbReference>
<dbReference type="GO" id="GO:0016020">
    <property type="term" value="C:membrane"/>
    <property type="evidence" value="ECO:0007669"/>
    <property type="project" value="UniProtKB-SubCell"/>
</dbReference>
<dbReference type="Gene3D" id="1.50.40.10">
    <property type="entry name" value="Mitochondrial carrier domain"/>
    <property type="match status" value="1"/>
</dbReference>
<feature type="repeat" description="Solcar" evidence="8">
    <location>
        <begin position="136"/>
        <end position="218"/>
    </location>
</feature>
<evidence type="ECO:0000256" key="7">
    <source>
        <dbReference type="ARBA" id="ARBA00023136"/>
    </source>
</evidence>
<keyword evidence="12" id="KW-1185">Reference proteome</keyword>
<evidence type="ECO:0008006" key="13">
    <source>
        <dbReference type="Google" id="ProtNLM"/>
    </source>
</evidence>
<comment type="subcellular location">
    <subcellularLocation>
        <location evidence="1">Membrane</location>
        <topology evidence="1">Multi-pass membrane protein</topology>
    </subcellularLocation>
</comment>
<dbReference type="Pfam" id="PF00153">
    <property type="entry name" value="Mito_carr"/>
    <property type="match status" value="1"/>
</dbReference>
<comment type="caution">
    <text evidence="11">The sequence shown here is derived from an EMBL/GenBank/DDBJ whole genome shotgun (WGS) entry which is preliminary data.</text>
</comment>
<protein>
    <recommendedName>
        <fullName evidence="13">Mitochondrial carrier protein</fullName>
    </recommendedName>
</protein>
<organism evidence="11 12">
    <name type="scientific">Edaphochlamys debaryana</name>
    <dbReference type="NCBI Taxonomy" id="47281"/>
    <lineage>
        <taxon>Eukaryota</taxon>
        <taxon>Viridiplantae</taxon>
        <taxon>Chlorophyta</taxon>
        <taxon>core chlorophytes</taxon>
        <taxon>Chlorophyceae</taxon>
        <taxon>CS clade</taxon>
        <taxon>Chlamydomonadales</taxon>
        <taxon>Chlamydomonadales incertae sedis</taxon>
        <taxon>Edaphochlamys</taxon>
    </lineage>
</organism>
<dbReference type="SUPFAM" id="SSF103506">
    <property type="entry name" value="Mitochondrial carrier"/>
    <property type="match status" value="1"/>
</dbReference>
<accession>A0A836BRE1</accession>
<keyword evidence="7 8" id="KW-0472">Membrane</keyword>
<dbReference type="Proteomes" id="UP000612055">
    <property type="component" value="Unassembled WGS sequence"/>
</dbReference>
<evidence type="ECO:0000256" key="6">
    <source>
        <dbReference type="ARBA" id="ARBA00022989"/>
    </source>
</evidence>
<evidence type="ECO:0000256" key="10">
    <source>
        <dbReference type="SAM" id="MobiDB-lite"/>
    </source>
</evidence>
<feature type="compositionally biased region" description="Gly residues" evidence="10">
    <location>
        <begin position="408"/>
        <end position="429"/>
    </location>
</feature>
<keyword evidence="3 9" id="KW-0813">Transport</keyword>
<evidence type="ECO:0000256" key="8">
    <source>
        <dbReference type="PROSITE-ProRule" id="PRU00282"/>
    </source>
</evidence>
<evidence type="ECO:0000256" key="4">
    <source>
        <dbReference type="ARBA" id="ARBA00022692"/>
    </source>
</evidence>
<feature type="compositionally biased region" description="Low complexity" evidence="10">
    <location>
        <begin position="274"/>
        <end position="289"/>
    </location>
</feature>
<feature type="region of interest" description="Disordered" evidence="10">
    <location>
        <begin position="408"/>
        <end position="445"/>
    </location>
</feature>
<dbReference type="InterPro" id="IPR023395">
    <property type="entry name" value="MCP_dom_sf"/>
</dbReference>
<evidence type="ECO:0000313" key="12">
    <source>
        <dbReference type="Proteomes" id="UP000612055"/>
    </source>
</evidence>
<feature type="compositionally biased region" description="Basic residues" evidence="10">
    <location>
        <begin position="435"/>
        <end position="445"/>
    </location>
</feature>
<evidence type="ECO:0000256" key="1">
    <source>
        <dbReference type="ARBA" id="ARBA00004141"/>
    </source>
</evidence>
<sequence>MAGGEAPSRQLEVQRGDDASLARFGRSLRSCLASDSSEFLSIFWSGALAGLVLEAAIHTTHALQARLQQLRQGHTFGTLGLKWWITAVASQPPKGPFRGAAGTLAAGTIWSGIFGSCFVPVRAAVDATAAEAGREDGGGWAPAAGAAAGALAASSVRVPLQVVRERMRRREFFCSLQAFELILTREGPAALYKGWLSSLRAVPFDAMLFMLYDKGKRRVLDPGSGQATNEHAATGLGESGATGVAAATAGPAGAAAAGVEARGPTDCSGSCTQGARPAPGAAPSEGAGAAESLAPPYRWWQAALVGGAAGAATGLVTSPLEAARAAGAEATSGASRVSAGPAASPSVALHSRGGRGRFAAFGRALAGGVRSRVAWCAMEGAVFFPALEAAVPLCDWASGVGLAEEGAGAGAGAGPGGAGEDGGGGGGEAWAGQQAHRHPAHPLHW</sequence>
<proteinExistence type="inferred from homology"/>
<evidence type="ECO:0000256" key="3">
    <source>
        <dbReference type="ARBA" id="ARBA00022448"/>
    </source>
</evidence>
<dbReference type="PANTHER" id="PTHR45667">
    <property type="entry name" value="S-ADENOSYLMETHIONINE MITOCHONDRIAL CARRIER PROTEIN"/>
    <property type="match status" value="1"/>
</dbReference>
<comment type="similarity">
    <text evidence="2 9">Belongs to the mitochondrial carrier (TC 2.A.29) family.</text>
</comment>
<dbReference type="EMBL" id="JAEHOE010000114">
    <property type="protein sequence ID" value="KAG2486311.1"/>
    <property type="molecule type" value="Genomic_DNA"/>
</dbReference>
<keyword evidence="4 8" id="KW-0812">Transmembrane</keyword>
<evidence type="ECO:0000256" key="2">
    <source>
        <dbReference type="ARBA" id="ARBA00006375"/>
    </source>
</evidence>
<name>A0A836BRE1_9CHLO</name>
<dbReference type="PROSITE" id="PS50920">
    <property type="entry name" value="SOLCAR"/>
    <property type="match status" value="1"/>
</dbReference>
<keyword evidence="6" id="KW-1133">Transmembrane helix</keyword>
<keyword evidence="5" id="KW-0677">Repeat</keyword>
<dbReference type="OrthoDB" id="545572at2759"/>
<dbReference type="AlphaFoldDB" id="A0A836BRE1"/>